<feature type="region of interest" description="Disordered" evidence="1">
    <location>
        <begin position="205"/>
        <end position="296"/>
    </location>
</feature>
<feature type="compositionally biased region" description="Basic and acidic residues" evidence="1">
    <location>
        <begin position="1"/>
        <end position="14"/>
    </location>
</feature>
<feature type="compositionally biased region" description="Basic and acidic residues" evidence="1">
    <location>
        <begin position="205"/>
        <end position="223"/>
    </location>
</feature>
<keyword evidence="3" id="KW-1185">Reference proteome</keyword>
<evidence type="ECO:0000313" key="2">
    <source>
        <dbReference type="EMBL" id="KAG9391513.1"/>
    </source>
</evidence>
<dbReference type="AlphaFoldDB" id="A0A8J6AQU7"/>
<accession>A0A8J6AQU7</accession>
<reference evidence="2" key="1">
    <citation type="submission" date="2021-05" db="EMBL/GenBank/DDBJ databases">
        <title>A free-living protist that lacks canonical eukaryotic 1 DNA replication and segregation systems.</title>
        <authorList>
            <person name="Salas-Leiva D.E."/>
            <person name="Tromer E.C."/>
            <person name="Curtis B.A."/>
            <person name="Jerlstrom-Hultqvist J."/>
            <person name="Kolisko M."/>
            <person name="Yi Z."/>
            <person name="Salas-Leiva J.S."/>
            <person name="Gallot-Lavallee L."/>
            <person name="Kops G.J.P.L."/>
            <person name="Archibald J.M."/>
            <person name="Simpson A.G.B."/>
            <person name="Roger A.J."/>
        </authorList>
    </citation>
    <scope>NUCLEOTIDE SEQUENCE</scope>
    <source>
        <strain evidence="2">BICM</strain>
    </source>
</reference>
<feature type="compositionally biased region" description="Pro residues" evidence="1">
    <location>
        <begin position="249"/>
        <end position="259"/>
    </location>
</feature>
<sequence>MSNRYPSDEYHRSTPADQPNVSFRPNSRSTRFTSSFSKWSGAAWDREAVRSNMSDVTNAYSTTAQVGNDTEMSGGSNRSTLTDDISENGLVLSHRNDDERMLDQEIDEISNPRPALSEVSPSSYCDHSDCEVVTIEVKMPPTPAQRPSEKTAGPSELRQMLASLAASGRLAELLDRATLPPGMSPEIAQDVLSDPDLIDVLEEELTRSDLGDDREPTPTRAHDIYTPVTPAGSTLRPYEHRQTRETQTPPQPTPTPAPHHPATVSRTPMTLDESDGIDHTPRIAQSRDSTGSGGWDLDGILSTLKALDRRQVHIESLLAEE</sequence>
<protein>
    <submittedName>
        <fullName evidence="2">Uncharacterized protein</fullName>
    </submittedName>
</protein>
<feature type="region of interest" description="Disordered" evidence="1">
    <location>
        <begin position="60"/>
        <end position="88"/>
    </location>
</feature>
<gene>
    <name evidence="2" type="ORF">J8273_6275</name>
</gene>
<evidence type="ECO:0000313" key="3">
    <source>
        <dbReference type="Proteomes" id="UP000717585"/>
    </source>
</evidence>
<feature type="region of interest" description="Disordered" evidence="1">
    <location>
        <begin position="1"/>
        <end position="38"/>
    </location>
</feature>
<dbReference type="Proteomes" id="UP000717585">
    <property type="component" value="Unassembled WGS sequence"/>
</dbReference>
<feature type="compositionally biased region" description="Polar residues" evidence="1">
    <location>
        <begin position="15"/>
        <end position="26"/>
    </location>
</feature>
<feature type="compositionally biased region" description="Low complexity" evidence="1">
    <location>
        <begin position="27"/>
        <end position="37"/>
    </location>
</feature>
<dbReference type="EMBL" id="JAHDYR010000053">
    <property type="protein sequence ID" value="KAG9391513.1"/>
    <property type="molecule type" value="Genomic_DNA"/>
</dbReference>
<feature type="compositionally biased region" description="Polar residues" evidence="1">
    <location>
        <begin position="60"/>
        <end position="83"/>
    </location>
</feature>
<name>A0A8J6AQU7_9EUKA</name>
<comment type="caution">
    <text evidence="2">The sequence shown here is derived from an EMBL/GenBank/DDBJ whole genome shotgun (WGS) entry which is preliminary data.</text>
</comment>
<organism evidence="2 3">
    <name type="scientific">Carpediemonas membranifera</name>
    <dbReference type="NCBI Taxonomy" id="201153"/>
    <lineage>
        <taxon>Eukaryota</taxon>
        <taxon>Metamonada</taxon>
        <taxon>Carpediemonas-like organisms</taxon>
        <taxon>Carpediemonas</taxon>
    </lineage>
</organism>
<evidence type="ECO:0000256" key="1">
    <source>
        <dbReference type="SAM" id="MobiDB-lite"/>
    </source>
</evidence>
<proteinExistence type="predicted"/>